<dbReference type="SUPFAM" id="SSF81383">
    <property type="entry name" value="F-box domain"/>
    <property type="match status" value="1"/>
</dbReference>
<evidence type="ECO:0000313" key="3">
    <source>
        <dbReference type="Proteomes" id="UP000324897"/>
    </source>
</evidence>
<evidence type="ECO:0000259" key="1">
    <source>
        <dbReference type="Pfam" id="PF00646"/>
    </source>
</evidence>
<reference evidence="2 3" key="1">
    <citation type="journal article" date="2019" name="Sci. Rep.">
        <title>A high-quality genome of Eragrostis curvula grass provides insights into Poaceae evolution and supports new strategies to enhance forage quality.</title>
        <authorList>
            <person name="Carballo J."/>
            <person name="Santos B.A.C.M."/>
            <person name="Zappacosta D."/>
            <person name="Garbus I."/>
            <person name="Selva J.P."/>
            <person name="Gallo C.A."/>
            <person name="Diaz A."/>
            <person name="Albertini E."/>
            <person name="Caccamo M."/>
            <person name="Echenique V."/>
        </authorList>
    </citation>
    <scope>NUCLEOTIDE SEQUENCE [LARGE SCALE GENOMIC DNA]</scope>
    <source>
        <strain evidence="3">cv. Victoria</strain>
        <tissue evidence="2">Leaf</tissue>
    </source>
</reference>
<dbReference type="Pfam" id="PF00646">
    <property type="entry name" value="F-box"/>
    <property type="match status" value="1"/>
</dbReference>
<feature type="domain" description="F-box" evidence="1">
    <location>
        <begin position="12"/>
        <end position="48"/>
    </location>
</feature>
<dbReference type="OrthoDB" id="693671at2759"/>
<protein>
    <recommendedName>
        <fullName evidence="1">F-box domain-containing protein</fullName>
    </recommendedName>
</protein>
<dbReference type="Gramene" id="TVU40924">
    <property type="protein sequence ID" value="TVU40924"/>
    <property type="gene ID" value="EJB05_14409"/>
</dbReference>
<name>A0A5J9W071_9POAL</name>
<evidence type="ECO:0000313" key="2">
    <source>
        <dbReference type="EMBL" id="TVU40924.1"/>
    </source>
</evidence>
<dbReference type="Proteomes" id="UP000324897">
    <property type="component" value="Chromosome 4"/>
</dbReference>
<dbReference type="PANTHER" id="PTHR32133:SF408">
    <property type="entry name" value="OS07G0120400 PROTEIN"/>
    <property type="match status" value="1"/>
</dbReference>
<keyword evidence="3" id="KW-1185">Reference proteome</keyword>
<comment type="caution">
    <text evidence="2">The sequence shown here is derived from an EMBL/GenBank/DDBJ whole genome shotgun (WGS) entry which is preliminary data.</text>
</comment>
<dbReference type="PANTHER" id="PTHR32133">
    <property type="entry name" value="OS07G0120400 PROTEIN"/>
    <property type="match status" value="1"/>
</dbReference>
<dbReference type="EMBL" id="RWGY01000007">
    <property type="protein sequence ID" value="TVU40924.1"/>
    <property type="molecule type" value="Genomic_DNA"/>
</dbReference>
<sequence length="319" mass="34999">MPPPPPELTEGAIFEVLLRLPPDDPASLVHASLVCKPWRGILSDPGFPRRYREFHRSLPILGFLRNNIYPSASSWLKERTCSLAPIAMANSPPLLIPELHCPGGWALDSRHGRVLMDRESGDSHVLAVWDPVTGGRHVLETPGGKDDAFHHSVHSAMVLCSAANCDHCDCSRGPFLVVFVTSYSSKAHAWVYSSETGAWSVPAVLGIHGRAFVERKRRVIVGDEICCFLLGGGGAPGNRARFTGVLKYDLGRHCLSVIEAPEVYEDSVVLMSMDASSLGFAGVRGSTLYLWSRKVKPMEDIGWVQYCHTPISEVLEYTV</sequence>
<proteinExistence type="predicted"/>
<dbReference type="InterPro" id="IPR036047">
    <property type="entry name" value="F-box-like_dom_sf"/>
</dbReference>
<dbReference type="AlphaFoldDB" id="A0A5J9W071"/>
<accession>A0A5J9W071</accession>
<dbReference type="InterPro" id="IPR001810">
    <property type="entry name" value="F-box_dom"/>
</dbReference>
<organism evidence="2 3">
    <name type="scientific">Eragrostis curvula</name>
    <name type="common">weeping love grass</name>
    <dbReference type="NCBI Taxonomy" id="38414"/>
    <lineage>
        <taxon>Eukaryota</taxon>
        <taxon>Viridiplantae</taxon>
        <taxon>Streptophyta</taxon>
        <taxon>Embryophyta</taxon>
        <taxon>Tracheophyta</taxon>
        <taxon>Spermatophyta</taxon>
        <taxon>Magnoliopsida</taxon>
        <taxon>Liliopsida</taxon>
        <taxon>Poales</taxon>
        <taxon>Poaceae</taxon>
        <taxon>PACMAD clade</taxon>
        <taxon>Chloridoideae</taxon>
        <taxon>Eragrostideae</taxon>
        <taxon>Eragrostidinae</taxon>
        <taxon>Eragrostis</taxon>
    </lineage>
</organism>
<gene>
    <name evidence="2" type="ORF">EJB05_14409</name>
</gene>